<comment type="function">
    <text evidence="1">Lipid phosphatase which dephosphorylates phosphatidylglycerophosphate (PGP) to phosphatidylglycerol (PG).</text>
</comment>
<keyword evidence="1" id="KW-0442">Lipid degradation</keyword>
<keyword evidence="1 2" id="KW-0812">Transmembrane</keyword>
<evidence type="ECO:0000313" key="4">
    <source>
        <dbReference type="EMBL" id="PSB92362.1"/>
    </source>
</evidence>
<proteinExistence type="predicted"/>
<keyword evidence="1" id="KW-0378">Hydrolase</keyword>
<dbReference type="SUPFAM" id="SSF101307">
    <property type="entry name" value="YutG-like"/>
    <property type="match status" value="1"/>
</dbReference>
<sequence>MSTKQPTADRTESQRTPNTGFLLSHPAHLFSLGFGSGLSPLAPGTAGTAFSWISYLVLNQYLTTSGWFILIGVGFLSGIWLCGFTAQKLSIADPKSIVWDEIIAFWAILLLITPTSFTRQFFAFLIFRFFDVVKPPPIRYFDRTVKGGFGIMLDDIIAAFCTLFIIAMCHSI</sequence>
<reference evidence="4 5" key="1">
    <citation type="journal article" date="2017" name="Front. Microbiol.">
        <title>Genome of Ca. Pandoraea novymonadis, an Endosymbiotic Bacterium of the Trypanosomatid Novymonas esmeraldas.</title>
        <authorList>
            <person name="Kostygov A.Y."/>
            <person name="Butenko A."/>
            <person name="Nenarokova A."/>
            <person name="Tashyreva D."/>
            <person name="Flegontov P."/>
            <person name="Lukes J."/>
            <person name="Yurchenko V."/>
        </authorList>
    </citation>
    <scope>NUCLEOTIDE SEQUENCE [LARGE SCALE GENOMIC DNA]</scope>
    <source>
        <strain evidence="4 5">E262</strain>
    </source>
</reference>
<keyword evidence="1" id="KW-0595">Phospholipid degradation</keyword>
<comment type="pathway">
    <text evidence="1">Phospholipid metabolism; phosphatidylglycerol biosynthesis; phosphatidylglycerol from CDP-diacylglycerol: step 2/2.</text>
</comment>
<dbReference type="CDD" id="cd06971">
    <property type="entry name" value="PgpA"/>
    <property type="match status" value="1"/>
</dbReference>
<organism evidence="4 5">
    <name type="scientific">Candidatus Pandoraea novymonadis</name>
    <dbReference type="NCBI Taxonomy" id="1808959"/>
    <lineage>
        <taxon>Bacteria</taxon>
        <taxon>Pseudomonadati</taxon>
        <taxon>Pseudomonadota</taxon>
        <taxon>Betaproteobacteria</taxon>
        <taxon>Burkholderiales</taxon>
        <taxon>Burkholderiaceae</taxon>
        <taxon>Pandoraea</taxon>
    </lineage>
</organism>
<dbReference type="PANTHER" id="PTHR36305:SF1">
    <property type="entry name" value="PHOSPHATIDYLGLYCEROPHOSPHATASE A"/>
    <property type="match status" value="1"/>
</dbReference>
<keyword evidence="1" id="KW-0479">Metal-binding</keyword>
<dbReference type="Proteomes" id="UP000242660">
    <property type="component" value="Unassembled WGS sequence"/>
</dbReference>
<evidence type="ECO:0000256" key="2">
    <source>
        <dbReference type="SAM" id="Phobius"/>
    </source>
</evidence>
<accession>A0ABX5FH91</accession>
<keyword evidence="1 2" id="KW-0472">Membrane</keyword>
<dbReference type="InterPro" id="IPR007686">
    <property type="entry name" value="YutG/PgpA"/>
</dbReference>
<comment type="cofactor">
    <cofactor evidence="1">
        <name>Mg(2+)</name>
        <dbReference type="ChEBI" id="CHEBI:18420"/>
    </cofactor>
</comment>
<comment type="catalytic activity">
    <reaction evidence="1">
        <text>a 1,2-diacyl-sn-glycero-3-phospho-(1'-sn-glycero-3'-phosphate) + H2O = a 1,2-diacyl-sn-glycero-3-phospho-(1'-sn-glycerol) + phosphate</text>
        <dbReference type="Rhea" id="RHEA:33751"/>
        <dbReference type="ChEBI" id="CHEBI:15377"/>
        <dbReference type="ChEBI" id="CHEBI:43474"/>
        <dbReference type="ChEBI" id="CHEBI:60110"/>
        <dbReference type="ChEBI" id="CHEBI:64716"/>
        <dbReference type="EC" id="3.1.3.27"/>
    </reaction>
</comment>
<feature type="domain" description="YutG/PgpA" evidence="3">
    <location>
        <begin position="30"/>
        <end position="169"/>
    </location>
</feature>
<dbReference type="EC" id="3.1.3.27" evidence="1"/>
<gene>
    <name evidence="4" type="primary">pgpA</name>
    <name evidence="4" type="ORF">BZL35_00603</name>
</gene>
<keyword evidence="1" id="KW-0460">Magnesium</keyword>
<feature type="transmembrane region" description="Helical" evidence="2">
    <location>
        <begin position="61"/>
        <end position="82"/>
    </location>
</feature>
<evidence type="ECO:0000259" key="3">
    <source>
        <dbReference type="Pfam" id="PF04608"/>
    </source>
</evidence>
<dbReference type="Pfam" id="PF04608">
    <property type="entry name" value="PgpA"/>
    <property type="match status" value="1"/>
</dbReference>
<feature type="transmembrane region" description="Helical" evidence="2">
    <location>
        <begin position="147"/>
        <end position="169"/>
    </location>
</feature>
<dbReference type="InterPro" id="IPR036681">
    <property type="entry name" value="PgpA-like_sf"/>
</dbReference>
<protein>
    <recommendedName>
        <fullName evidence="1">Phosphatidylglycerophosphatase A</fullName>
        <ecNumber evidence="1">3.1.3.27</ecNumber>
    </recommendedName>
    <alternativeName>
        <fullName evidence="1">Phosphatidylglycerolphosphate phosphatase A</fullName>
    </alternativeName>
</protein>
<dbReference type="PIRSF" id="PIRSF006162">
    <property type="entry name" value="PgpA"/>
    <property type="match status" value="1"/>
</dbReference>
<keyword evidence="5" id="KW-1185">Reference proteome</keyword>
<keyword evidence="1" id="KW-0443">Lipid metabolism</keyword>
<feature type="transmembrane region" description="Helical" evidence="2">
    <location>
        <begin position="103"/>
        <end position="127"/>
    </location>
</feature>
<feature type="transmembrane region" description="Helical" evidence="2">
    <location>
        <begin position="21"/>
        <end position="41"/>
    </location>
</feature>
<evidence type="ECO:0000313" key="5">
    <source>
        <dbReference type="Proteomes" id="UP000242660"/>
    </source>
</evidence>
<keyword evidence="1" id="KW-0997">Cell inner membrane</keyword>
<keyword evidence="1" id="KW-1003">Cell membrane</keyword>
<comment type="caution">
    <text evidence="4">The sequence shown here is derived from an EMBL/GenBank/DDBJ whole genome shotgun (WGS) entry which is preliminary data.</text>
</comment>
<evidence type="ECO:0000256" key="1">
    <source>
        <dbReference type="PIRNR" id="PIRNR006162"/>
    </source>
</evidence>
<keyword evidence="2" id="KW-1133">Transmembrane helix</keyword>
<keyword evidence="1" id="KW-1208">Phospholipid metabolism</keyword>
<dbReference type="InterPro" id="IPR026037">
    <property type="entry name" value="PgpA"/>
</dbReference>
<dbReference type="PANTHER" id="PTHR36305">
    <property type="entry name" value="PHOSPHATIDYLGLYCEROPHOSPHATASE A"/>
    <property type="match status" value="1"/>
</dbReference>
<dbReference type="RefSeq" id="WP_106182687.1">
    <property type="nucleotide sequence ID" value="NZ_MUHY01000001.1"/>
</dbReference>
<dbReference type="EMBL" id="MUHY01000001">
    <property type="protein sequence ID" value="PSB92362.1"/>
    <property type="molecule type" value="Genomic_DNA"/>
</dbReference>
<comment type="subcellular location">
    <subcellularLocation>
        <location evidence="1">Cell inner membrane</location>
        <topology evidence="1">Multi-pass membrane protein</topology>
    </subcellularLocation>
</comment>
<name>A0ABX5FH91_9BURK</name>